<proteinExistence type="predicted"/>
<name>A0A1G2HWH2_9BACT</name>
<keyword evidence="1" id="KW-0812">Transmembrane</keyword>
<evidence type="ECO:0000313" key="3">
    <source>
        <dbReference type="Proteomes" id="UP000178380"/>
    </source>
</evidence>
<evidence type="ECO:0000256" key="1">
    <source>
        <dbReference type="SAM" id="Phobius"/>
    </source>
</evidence>
<dbReference type="STRING" id="1802205.A3C58_02660"/>
<sequence>MDKEIKEQINGAMGWGIIVGFLFGGIIGMGIGTISFLDLFNFSGDSRSLLAFFTFLIVMAVVFILVHWKIINKE</sequence>
<evidence type="ECO:0000313" key="2">
    <source>
        <dbReference type="EMBL" id="OGZ66581.1"/>
    </source>
</evidence>
<feature type="transmembrane region" description="Helical" evidence="1">
    <location>
        <begin position="49"/>
        <end position="68"/>
    </location>
</feature>
<comment type="caution">
    <text evidence="2">The sequence shown here is derived from an EMBL/GenBank/DDBJ whole genome shotgun (WGS) entry which is preliminary data.</text>
</comment>
<organism evidence="2 3">
    <name type="scientific">Candidatus Staskawiczbacteria bacterium RIFCSPHIGHO2_02_FULL_34_10</name>
    <dbReference type="NCBI Taxonomy" id="1802205"/>
    <lineage>
        <taxon>Bacteria</taxon>
        <taxon>Candidatus Staskawicziibacteriota</taxon>
    </lineage>
</organism>
<dbReference type="EMBL" id="MHOR01000029">
    <property type="protein sequence ID" value="OGZ66581.1"/>
    <property type="molecule type" value="Genomic_DNA"/>
</dbReference>
<reference evidence="2 3" key="1">
    <citation type="journal article" date="2016" name="Nat. Commun.">
        <title>Thousands of microbial genomes shed light on interconnected biogeochemical processes in an aquifer system.</title>
        <authorList>
            <person name="Anantharaman K."/>
            <person name="Brown C.T."/>
            <person name="Hug L.A."/>
            <person name="Sharon I."/>
            <person name="Castelle C.J."/>
            <person name="Probst A.J."/>
            <person name="Thomas B.C."/>
            <person name="Singh A."/>
            <person name="Wilkins M.J."/>
            <person name="Karaoz U."/>
            <person name="Brodie E.L."/>
            <person name="Williams K.H."/>
            <person name="Hubbard S.S."/>
            <person name="Banfield J.F."/>
        </authorList>
    </citation>
    <scope>NUCLEOTIDE SEQUENCE [LARGE SCALE GENOMIC DNA]</scope>
</reference>
<keyword evidence="1" id="KW-1133">Transmembrane helix</keyword>
<dbReference type="Proteomes" id="UP000178380">
    <property type="component" value="Unassembled WGS sequence"/>
</dbReference>
<gene>
    <name evidence="2" type="ORF">A3C58_02660</name>
</gene>
<accession>A0A1G2HWH2</accession>
<feature type="transmembrane region" description="Helical" evidence="1">
    <location>
        <begin position="12"/>
        <end position="37"/>
    </location>
</feature>
<keyword evidence="1" id="KW-0472">Membrane</keyword>
<protein>
    <submittedName>
        <fullName evidence="2">Uncharacterized protein</fullName>
    </submittedName>
</protein>
<dbReference type="AlphaFoldDB" id="A0A1G2HWH2"/>